<keyword evidence="6 7" id="KW-0961">Cell wall biogenesis/degradation</keyword>
<keyword evidence="7" id="KW-0997">Cell inner membrane</keyword>
<dbReference type="RefSeq" id="WP_272752687.1">
    <property type="nucleotide sequence ID" value="NZ_JAQQLF010000020.1"/>
</dbReference>
<keyword evidence="9" id="KW-1185">Reference proteome</keyword>
<organism evidence="8 9">
    <name type="scientific">Vogesella aquatica</name>
    <dbReference type="NCBI Taxonomy" id="2984206"/>
    <lineage>
        <taxon>Bacteria</taxon>
        <taxon>Pseudomonadati</taxon>
        <taxon>Pseudomonadota</taxon>
        <taxon>Betaproteobacteria</taxon>
        <taxon>Neisseriales</taxon>
        <taxon>Chromobacteriaceae</taxon>
        <taxon>Vogesella</taxon>
    </lineage>
</organism>
<dbReference type="EC" id="4.2.2.29" evidence="7"/>
<evidence type="ECO:0000256" key="6">
    <source>
        <dbReference type="ARBA" id="ARBA00023316"/>
    </source>
</evidence>
<comment type="similarity">
    <text evidence="7">Belongs to the transglycosylase MltG family.</text>
</comment>
<keyword evidence="3 7" id="KW-1133">Transmembrane helix</keyword>
<accession>A0ABT5J0X9</accession>
<protein>
    <recommendedName>
        <fullName evidence="7">Endolytic murein transglycosylase</fullName>
        <ecNumber evidence="7">4.2.2.29</ecNumber>
    </recommendedName>
    <alternativeName>
        <fullName evidence="7">Peptidoglycan lytic transglycosylase</fullName>
    </alternativeName>
    <alternativeName>
        <fullName evidence="7">Peptidoglycan polymerization terminase</fullName>
    </alternativeName>
</protein>
<keyword evidence="5 7" id="KW-0456">Lyase</keyword>
<feature type="site" description="Important for catalytic activity" evidence="7">
    <location>
        <position position="212"/>
    </location>
</feature>
<dbReference type="PANTHER" id="PTHR30518">
    <property type="entry name" value="ENDOLYTIC MUREIN TRANSGLYCOSYLASE"/>
    <property type="match status" value="1"/>
</dbReference>
<comment type="function">
    <text evidence="7">Functions as a peptidoglycan terminase that cleaves nascent peptidoglycan strands endolytically to terminate their elongation.</text>
</comment>
<dbReference type="Gene3D" id="3.30.160.60">
    <property type="entry name" value="Classic Zinc Finger"/>
    <property type="match status" value="1"/>
</dbReference>
<evidence type="ECO:0000256" key="4">
    <source>
        <dbReference type="ARBA" id="ARBA00023136"/>
    </source>
</evidence>
<dbReference type="EMBL" id="JAQQLF010000020">
    <property type="protein sequence ID" value="MDC7718447.1"/>
    <property type="molecule type" value="Genomic_DNA"/>
</dbReference>
<keyword evidence="4 7" id="KW-0472">Membrane</keyword>
<dbReference type="InterPro" id="IPR003770">
    <property type="entry name" value="MLTG-like"/>
</dbReference>
<dbReference type="NCBIfam" id="TIGR00247">
    <property type="entry name" value="endolytic transglycosylase MltG"/>
    <property type="match status" value="1"/>
</dbReference>
<gene>
    <name evidence="7 8" type="primary">mltG</name>
    <name evidence="8" type="ORF">PQU95_14635</name>
</gene>
<name>A0ABT5J0X9_9NEIS</name>
<dbReference type="CDD" id="cd08010">
    <property type="entry name" value="MltG_like"/>
    <property type="match status" value="1"/>
</dbReference>
<proteinExistence type="inferred from homology"/>
<comment type="catalytic activity">
    <reaction evidence="7">
        <text>a peptidoglycan chain = a peptidoglycan chain with N-acetyl-1,6-anhydromuramyl-[peptide] at the reducing end + a peptidoglycan chain with N-acetylglucosamine at the non-reducing end.</text>
        <dbReference type="EC" id="4.2.2.29"/>
    </reaction>
</comment>
<reference evidence="8 9" key="1">
    <citation type="submission" date="2023-01" db="EMBL/GenBank/DDBJ databases">
        <title>Novel species of the genus Vogesella isolated from rivers.</title>
        <authorList>
            <person name="Lu H."/>
        </authorList>
    </citation>
    <scope>NUCLEOTIDE SEQUENCE [LARGE SCALE GENOMIC DNA]</scope>
    <source>
        <strain evidence="8 9">DC21W</strain>
    </source>
</reference>
<dbReference type="Proteomes" id="UP001219956">
    <property type="component" value="Unassembled WGS sequence"/>
</dbReference>
<evidence type="ECO:0000256" key="1">
    <source>
        <dbReference type="ARBA" id="ARBA00022475"/>
    </source>
</evidence>
<dbReference type="Pfam" id="PF02618">
    <property type="entry name" value="YceG"/>
    <property type="match status" value="1"/>
</dbReference>
<dbReference type="PANTHER" id="PTHR30518:SF2">
    <property type="entry name" value="ENDOLYTIC MUREIN TRANSGLYCOSYLASE"/>
    <property type="match status" value="1"/>
</dbReference>
<evidence type="ECO:0000313" key="8">
    <source>
        <dbReference type="EMBL" id="MDC7718447.1"/>
    </source>
</evidence>
<evidence type="ECO:0000256" key="5">
    <source>
        <dbReference type="ARBA" id="ARBA00023239"/>
    </source>
</evidence>
<evidence type="ECO:0000256" key="3">
    <source>
        <dbReference type="ARBA" id="ARBA00022989"/>
    </source>
</evidence>
<sequence>MIRPALRLFSLLAALFALWLAWVIVVPVTPDRQPYTVTVGLNRTMSQLARTLEDDGAVRNRYVMVALSRVMGVDRKLKPGLYQFGGATAMWQYLNRFADGHPDQSSVTIIEGWRFAQFRNALRKEDDLRQDTAGWSDSRLLAELGVAGDSAEGLFFPSTYFYTPGSSDLDVYRRAYQSMQQQLQTVWEARVADLPYTTPYELLTMASLIEKETAHEADRPMVASVFVNRLKIGMRLQTDPSVIYGMGARYNGNIAKADLRRDTPYNTYTRAGLTPTPIALPGRAALDAAANPAQSRALYFVAKGDSSGTSQFSETLDEHNAAVRDYILKKGK</sequence>
<keyword evidence="1 7" id="KW-1003">Cell membrane</keyword>
<evidence type="ECO:0000313" key="9">
    <source>
        <dbReference type="Proteomes" id="UP001219956"/>
    </source>
</evidence>
<dbReference type="HAMAP" id="MF_02065">
    <property type="entry name" value="MltG"/>
    <property type="match status" value="1"/>
</dbReference>
<evidence type="ECO:0000256" key="7">
    <source>
        <dbReference type="HAMAP-Rule" id="MF_02065"/>
    </source>
</evidence>
<dbReference type="Gene3D" id="3.30.1490.480">
    <property type="entry name" value="Endolytic murein transglycosylase"/>
    <property type="match status" value="1"/>
</dbReference>
<keyword evidence="2 7" id="KW-0812">Transmembrane</keyword>
<comment type="caution">
    <text evidence="8">The sequence shown here is derived from an EMBL/GenBank/DDBJ whole genome shotgun (WGS) entry which is preliminary data.</text>
</comment>
<evidence type="ECO:0000256" key="2">
    <source>
        <dbReference type="ARBA" id="ARBA00022692"/>
    </source>
</evidence>